<evidence type="ECO:0000256" key="1">
    <source>
        <dbReference type="ARBA" id="ARBA00004202"/>
    </source>
</evidence>
<dbReference type="GO" id="GO:0005524">
    <property type="term" value="F:ATP binding"/>
    <property type="evidence" value="ECO:0007669"/>
    <property type="project" value="UniProtKB-KW"/>
</dbReference>
<dbReference type="PROSITE" id="PS50893">
    <property type="entry name" value="ABC_TRANSPORTER_2"/>
    <property type="match status" value="1"/>
</dbReference>
<dbReference type="SMART" id="SM00382">
    <property type="entry name" value="AAA"/>
    <property type="match status" value="1"/>
</dbReference>
<keyword evidence="6" id="KW-0046">Antibiotic resistance</keyword>
<evidence type="ECO:0000259" key="7">
    <source>
        <dbReference type="PROSITE" id="PS50893"/>
    </source>
</evidence>
<comment type="subcellular location">
    <subcellularLocation>
        <location evidence="1">Cell membrane</location>
        <topology evidence="1">Peripheral membrane protein</topology>
    </subcellularLocation>
</comment>
<evidence type="ECO:0000256" key="5">
    <source>
        <dbReference type="ARBA" id="ARBA00022840"/>
    </source>
</evidence>
<protein>
    <submittedName>
        <fullName evidence="8">ABC-2 type transport system ATP-binding protein</fullName>
    </submittedName>
</protein>
<dbReference type="EMBL" id="FZOR01000050">
    <property type="protein sequence ID" value="SNT58646.1"/>
    <property type="molecule type" value="Genomic_DNA"/>
</dbReference>
<name>A0A239NUV2_9ACTN</name>
<evidence type="ECO:0000256" key="4">
    <source>
        <dbReference type="ARBA" id="ARBA00022741"/>
    </source>
</evidence>
<keyword evidence="4" id="KW-0547">Nucleotide-binding</keyword>
<keyword evidence="9" id="KW-1185">Reference proteome</keyword>
<dbReference type="RefSeq" id="WP_218826981.1">
    <property type="nucleotide sequence ID" value="NZ_FZOR01000050.1"/>
</dbReference>
<dbReference type="AlphaFoldDB" id="A0A239NUV2"/>
<dbReference type="GO" id="GO:0016887">
    <property type="term" value="F:ATP hydrolysis activity"/>
    <property type="evidence" value="ECO:0007669"/>
    <property type="project" value="InterPro"/>
</dbReference>
<dbReference type="PANTHER" id="PTHR42711:SF5">
    <property type="entry name" value="ABC TRANSPORTER ATP-BINDING PROTEIN NATA"/>
    <property type="match status" value="1"/>
</dbReference>
<feature type="domain" description="ABC transporter" evidence="7">
    <location>
        <begin position="25"/>
        <end position="256"/>
    </location>
</feature>
<dbReference type="InterPro" id="IPR003593">
    <property type="entry name" value="AAA+_ATPase"/>
</dbReference>
<evidence type="ECO:0000256" key="3">
    <source>
        <dbReference type="ARBA" id="ARBA00022448"/>
    </source>
</evidence>
<evidence type="ECO:0000256" key="6">
    <source>
        <dbReference type="ARBA" id="ARBA00023251"/>
    </source>
</evidence>
<dbReference type="Pfam" id="PF00005">
    <property type="entry name" value="ABC_tran"/>
    <property type="match status" value="1"/>
</dbReference>
<dbReference type="Gene3D" id="3.40.50.300">
    <property type="entry name" value="P-loop containing nucleotide triphosphate hydrolases"/>
    <property type="match status" value="1"/>
</dbReference>
<evidence type="ECO:0000313" key="9">
    <source>
        <dbReference type="Proteomes" id="UP000198318"/>
    </source>
</evidence>
<dbReference type="InterPro" id="IPR050763">
    <property type="entry name" value="ABC_transporter_ATP-binding"/>
</dbReference>
<proteinExistence type="inferred from homology"/>
<dbReference type="GO" id="GO:0046677">
    <property type="term" value="P:response to antibiotic"/>
    <property type="evidence" value="ECO:0007669"/>
    <property type="project" value="UniProtKB-KW"/>
</dbReference>
<dbReference type="SUPFAM" id="SSF52540">
    <property type="entry name" value="P-loop containing nucleoside triphosphate hydrolases"/>
    <property type="match status" value="1"/>
</dbReference>
<accession>A0A239NUV2</accession>
<comment type="similarity">
    <text evidence="2">Belongs to the ABC transporter superfamily.</text>
</comment>
<sequence length="339" mass="37008">MSGGAAVALTGVAKVFRQGRRTIAHRLRRAPDTRREVPAIDGVDLTVGHREVFGLVGPNGAGKSTTVRVIATLLEPTRGTVEVCGVDAVSRPREARRHLGVVLGGERSVYWKLTGRENLEYFAALYHLPPRETPRRIEQVLHDVELLDRADDYAERYSTGMRQRLSLARALLQEPTVLLLDEPTSGLDPRSAERLRMHVRRLRDAGHSVLITTHDMAEAEQICDRVAVVDRGRVARLGTPDELKRLVKATQVARVRLSLADPAGDCDLLEAVGAFATVADKSVDGPRIEMTLHLAPGVDLLPLLVEAGNRHRATIHGVDVEPVTLHDVFLAVTAPGAAE</sequence>
<evidence type="ECO:0000256" key="2">
    <source>
        <dbReference type="ARBA" id="ARBA00005417"/>
    </source>
</evidence>
<gene>
    <name evidence="8" type="ORF">SAMN05443665_105030</name>
</gene>
<keyword evidence="5 8" id="KW-0067">ATP-binding</keyword>
<reference evidence="8 9" key="1">
    <citation type="submission" date="2017-06" db="EMBL/GenBank/DDBJ databases">
        <authorList>
            <person name="Kim H.J."/>
            <person name="Triplett B.A."/>
        </authorList>
    </citation>
    <scope>NUCLEOTIDE SEQUENCE [LARGE SCALE GENOMIC DNA]</scope>
    <source>
        <strain evidence="8 9">DSM 44715</strain>
    </source>
</reference>
<dbReference type="InterPro" id="IPR027417">
    <property type="entry name" value="P-loop_NTPase"/>
</dbReference>
<evidence type="ECO:0000313" key="8">
    <source>
        <dbReference type="EMBL" id="SNT58646.1"/>
    </source>
</evidence>
<dbReference type="InterPro" id="IPR003439">
    <property type="entry name" value="ABC_transporter-like_ATP-bd"/>
</dbReference>
<dbReference type="Proteomes" id="UP000198318">
    <property type="component" value="Unassembled WGS sequence"/>
</dbReference>
<organism evidence="8 9">
    <name type="scientific">Actinomadura meyerae</name>
    <dbReference type="NCBI Taxonomy" id="240840"/>
    <lineage>
        <taxon>Bacteria</taxon>
        <taxon>Bacillati</taxon>
        <taxon>Actinomycetota</taxon>
        <taxon>Actinomycetes</taxon>
        <taxon>Streptosporangiales</taxon>
        <taxon>Thermomonosporaceae</taxon>
        <taxon>Actinomadura</taxon>
    </lineage>
</organism>
<dbReference type="PANTHER" id="PTHR42711">
    <property type="entry name" value="ABC TRANSPORTER ATP-BINDING PROTEIN"/>
    <property type="match status" value="1"/>
</dbReference>
<keyword evidence="3" id="KW-0813">Transport</keyword>
<dbReference type="GO" id="GO:0005886">
    <property type="term" value="C:plasma membrane"/>
    <property type="evidence" value="ECO:0007669"/>
    <property type="project" value="UniProtKB-SubCell"/>
</dbReference>